<comment type="similarity">
    <text evidence="1">Belongs to the eukaryotic ATPase epsilon family.</text>
</comment>
<dbReference type="OrthoDB" id="269124at2759"/>
<dbReference type="PANTHER" id="PTHR12448:SF0">
    <property type="entry name" value="ATP SYNTHASE SUBUNIT EPSILON, MITOCHONDRIAL"/>
    <property type="match status" value="1"/>
</dbReference>
<dbReference type="AlphaFoldDB" id="A0A8H7PJD1"/>
<gene>
    <name evidence="2" type="ORF">INT44_006883</name>
</gene>
<dbReference type="Gene3D" id="1.10.1620.20">
    <property type="entry name" value="ATP synthase, F1 complex, epsilon subunit superfamily, mitochondrial"/>
    <property type="match status" value="1"/>
</dbReference>
<dbReference type="GO" id="GO:0045259">
    <property type="term" value="C:proton-transporting ATP synthase complex"/>
    <property type="evidence" value="ECO:0007669"/>
    <property type="project" value="InterPro"/>
</dbReference>
<keyword evidence="3" id="KW-1185">Reference proteome</keyword>
<evidence type="ECO:0000256" key="1">
    <source>
        <dbReference type="ARBA" id="ARBA00009502"/>
    </source>
</evidence>
<evidence type="ECO:0000313" key="3">
    <source>
        <dbReference type="Proteomes" id="UP000612746"/>
    </source>
</evidence>
<dbReference type="EMBL" id="JAEPRA010000016">
    <property type="protein sequence ID" value="KAG2174619.1"/>
    <property type="molecule type" value="Genomic_DNA"/>
</dbReference>
<dbReference type="Pfam" id="PF04627">
    <property type="entry name" value="ATP-synt_Eps"/>
    <property type="match status" value="1"/>
</dbReference>
<proteinExistence type="inferred from homology"/>
<evidence type="ECO:0000313" key="2">
    <source>
        <dbReference type="EMBL" id="KAG2174619.1"/>
    </source>
</evidence>
<sequence>ANQRIYYFALHSYLKYAQICARAVRNSLKDDVRIAAQRRDANGLKVAKWENGKAGEQKFIVPPKVE</sequence>
<dbReference type="PANTHER" id="PTHR12448">
    <property type="entry name" value="ATP SYNTHASE EPSILON CHAIN, MITOCHONDRIAL"/>
    <property type="match status" value="1"/>
</dbReference>
<dbReference type="GO" id="GO:0046933">
    <property type="term" value="F:proton-transporting ATP synthase activity, rotational mechanism"/>
    <property type="evidence" value="ECO:0007669"/>
    <property type="project" value="InterPro"/>
</dbReference>
<name>A0A8H7PJD1_9FUNG</name>
<comment type="caution">
    <text evidence="2">The sequence shown here is derived from an EMBL/GenBank/DDBJ whole genome shotgun (WGS) entry which is preliminary data.</text>
</comment>
<organism evidence="2 3">
    <name type="scientific">Umbelopsis vinacea</name>
    <dbReference type="NCBI Taxonomy" id="44442"/>
    <lineage>
        <taxon>Eukaryota</taxon>
        <taxon>Fungi</taxon>
        <taxon>Fungi incertae sedis</taxon>
        <taxon>Mucoromycota</taxon>
        <taxon>Mucoromycotina</taxon>
        <taxon>Umbelopsidomycetes</taxon>
        <taxon>Umbelopsidales</taxon>
        <taxon>Umbelopsidaceae</taxon>
        <taxon>Umbelopsis</taxon>
    </lineage>
</organism>
<dbReference type="SUPFAM" id="SSF48690">
    <property type="entry name" value="Epsilon subunit of mitochondrial F1F0-ATP synthase"/>
    <property type="match status" value="1"/>
</dbReference>
<accession>A0A8H7PJD1</accession>
<dbReference type="InterPro" id="IPR006721">
    <property type="entry name" value="ATP_synth_F1_esu_mt"/>
</dbReference>
<dbReference type="GO" id="GO:0005743">
    <property type="term" value="C:mitochondrial inner membrane"/>
    <property type="evidence" value="ECO:0007669"/>
    <property type="project" value="InterPro"/>
</dbReference>
<dbReference type="CDD" id="cd12153">
    <property type="entry name" value="F1-ATPase_epsilon"/>
    <property type="match status" value="1"/>
</dbReference>
<dbReference type="Proteomes" id="UP000612746">
    <property type="component" value="Unassembled WGS sequence"/>
</dbReference>
<dbReference type="GO" id="GO:0042776">
    <property type="term" value="P:proton motive force-driven mitochondrial ATP synthesis"/>
    <property type="evidence" value="ECO:0007669"/>
    <property type="project" value="TreeGrafter"/>
</dbReference>
<reference evidence="2" key="1">
    <citation type="submission" date="2020-12" db="EMBL/GenBank/DDBJ databases">
        <title>Metabolic potential, ecology and presence of endohyphal bacteria is reflected in genomic diversity of Mucoromycotina.</title>
        <authorList>
            <person name="Muszewska A."/>
            <person name="Okrasinska A."/>
            <person name="Steczkiewicz K."/>
            <person name="Drgas O."/>
            <person name="Orlowska M."/>
            <person name="Perlinska-Lenart U."/>
            <person name="Aleksandrzak-Piekarczyk T."/>
            <person name="Szatraj K."/>
            <person name="Zielenkiewicz U."/>
            <person name="Pilsyk S."/>
            <person name="Malc E."/>
            <person name="Mieczkowski P."/>
            <person name="Kruszewska J.S."/>
            <person name="Biernat P."/>
            <person name="Pawlowska J."/>
        </authorList>
    </citation>
    <scope>NUCLEOTIDE SEQUENCE</scope>
    <source>
        <strain evidence="2">WA0000051536</strain>
    </source>
</reference>
<dbReference type="InterPro" id="IPR036742">
    <property type="entry name" value="ATP_synth_F1_esu_sf_mt"/>
</dbReference>
<feature type="non-terminal residue" evidence="2">
    <location>
        <position position="1"/>
    </location>
</feature>
<protein>
    <submittedName>
        <fullName evidence="2">Uncharacterized protein</fullName>
    </submittedName>
</protein>